<name>A0ABX6NY76_AERME</name>
<keyword evidence="1" id="KW-0812">Transmembrane</keyword>
<accession>A0ABX6NY76</accession>
<evidence type="ECO:0000256" key="1">
    <source>
        <dbReference type="SAM" id="Phobius"/>
    </source>
</evidence>
<organism evidence="2 3">
    <name type="scientific">Aeromonas media</name>
    <dbReference type="NCBI Taxonomy" id="651"/>
    <lineage>
        <taxon>Bacteria</taxon>
        <taxon>Pseudomonadati</taxon>
        <taxon>Pseudomonadota</taxon>
        <taxon>Gammaproteobacteria</taxon>
        <taxon>Aeromonadales</taxon>
        <taxon>Aeromonadaceae</taxon>
        <taxon>Aeromonas</taxon>
    </lineage>
</organism>
<gene>
    <name evidence="2" type="ORF">E4188_22880</name>
</gene>
<dbReference type="Proteomes" id="UP000502657">
    <property type="component" value="Plasmid pAeme5"/>
</dbReference>
<dbReference type="RefSeq" id="WP_171270102.1">
    <property type="nucleotide sequence ID" value="NZ_CP038446.1"/>
</dbReference>
<keyword evidence="2" id="KW-0614">Plasmid</keyword>
<evidence type="ECO:0000313" key="3">
    <source>
        <dbReference type="Proteomes" id="UP000502657"/>
    </source>
</evidence>
<evidence type="ECO:0000313" key="2">
    <source>
        <dbReference type="EMBL" id="QJT41343.1"/>
    </source>
</evidence>
<proteinExistence type="predicted"/>
<sequence>MIIPVVLILASAGGLCLWAECAKKDRSNDRDKQVLFIVQVLIVIAAIVVIAVTGWKIHHELTSSPQEPVKRRLVLLPGEGEMNQPSGKTSPK</sequence>
<reference evidence="2 3" key="1">
    <citation type="submission" date="2019-03" db="EMBL/GenBank/DDBJ databases">
        <title>Novel transposon Tn6433 accelerates the dissemination of tet(E) in Aeromonas from aerobic biofilm under oxytetracycline stress.</title>
        <authorList>
            <person name="Shi Y."/>
            <person name="Tian Z."/>
            <person name="Zhang Y."/>
            <person name="Zhang H."/>
            <person name="Yang M."/>
        </authorList>
    </citation>
    <scope>NUCLEOTIDE SEQUENCE [LARGE SCALE GENOMIC DNA]</scope>
    <source>
        <strain evidence="2 3">R50-22</strain>
        <plasmid evidence="3">paeme5</plasmid>
    </source>
</reference>
<protein>
    <submittedName>
        <fullName evidence="2">Uncharacterized protein</fullName>
    </submittedName>
</protein>
<feature type="transmembrane region" description="Helical" evidence="1">
    <location>
        <begin position="35"/>
        <end position="55"/>
    </location>
</feature>
<keyword evidence="1" id="KW-1133">Transmembrane helix</keyword>
<keyword evidence="3" id="KW-1185">Reference proteome</keyword>
<geneLocation type="plasmid" evidence="3">
    <name>paeme5</name>
</geneLocation>
<dbReference type="EMBL" id="CP038449">
    <property type="protein sequence ID" value="QJT41343.1"/>
    <property type="molecule type" value="Genomic_DNA"/>
</dbReference>
<keyword evidence="1" id="KW-0472">Membrane</keyword>